<dbReference type="EMBL" id="JBBKAJ010000022">
    <property type="protein sequence ID" value="MEJ8635833.1"/>
    <property type="molecule type" value="Genomic_DNA"/>
</dbReference>
<protein>
    <submittedName>
        <fullName evidence="1">HAD family hydrolase</fullName>
        <ecNumber evidence="1">3.-.-.-</ecNumber>
    </submittedName>
</protein>
<dbReference type="EC" id="3.-.-.-" evidence="1"/>
<organism evidence="1 2">
    <name type="scientific">Streptomyces achmelvichensis</name>
    <dbReference type="NCBI Taxonomy" id="3134111"/>
    <lineage>
        <taxon>Bacteria</taxon>
        <taxon>Bacillati</taxon>
        <taxon>Actinomycetota</taxon>
        <taxon>Actinomycetes</taxon>
        <taxon>Kitasatosporales</taxon>
        <taxon>Streptomycetaceae</taxon>
        <taxon>Streptomyces</taxon>
    </lineage>
</organism>
<gene>
    <name evidence="1" type="ORF">WKI67_20870</name>
</gene>
<keyword evidence="1" id="KW-0378">Hydrolase</keyword>
<accession>A0ACC6PWZ7</accession>
<evidence type="ECO:0000313" key="2">
    <source>
        <dbReference type="Proteomes" id="UP001377168"/>
    </source>
</evidence>
<evidence type="ECO:0000313" key="1">
    <source>
        <dbReference type="EMBL" id="MEJ8635833.1"/>
    </source>
</evidence>
<comment type="caution">
    <text evidence="1">The sequence shown here is derived from an EMBL/GenBank/DDBJ whole genome shotgun (WGS) entry which is preliminary data.</text>
</comment>
<proteinExistence type="predicted"/>
<sequence length="242" mass="25341">MTDSHSTAVPGLFAAAKCVVFDFDGPVCDLFAGHAASDVARDLRHWIARNIPSGVSQPQAVDDPLAWLRAAAVEYPGSELVTSMERHLTSLEVTATLSAAQTAGVDELIRRLGAASFRLAIATNNSARAAQGYLVRTGLADFFGDHIHGRATDPLRMKPDPHCVSRALESTGSTPAESLMIGDSASDCEAAAELGVPFLGYARNKRKRCELIAAGASDAGIVSSIVELLPLVDGLGAGFPVE</sequence>
<keyword evidence="2" id="KW-1185">Reference proteome</keyword>
<name>A0ACC6PWZ7_9ACTN</name>
<reference evidence="1" key="1">
    <citation type="submission" date="2024-03" db="EMBL/GenBank/DDBJ databases">
        <title>Novel Streptomyces species of biotechnological and ecological value are a feature of Machair soil.</title>
        <authorList>
            <person name="Prole J.R."/>
            <person name="Goodfellow M."/>
            <person name="Allenby N."/>
            <person name="Ward A.C."/>
        </authorList>
    </citation>
    <scope>NUCLEOTIDE SEQUENCE</scope>
    <source>
        <strain evidence="1">MS2.AVA.5</strain>
    </source>
</reference>
<dbReference type="Proteomes" id="UP001377168">
    <property type="component" value="Unassembled WGS sequence"/>
</dbReference>